<feature type="transmembrane region" description="Helical" evidence="1">
    <location>
        <begin position="20"/>
        <end position="41"/>
    </location>
</feature>
<accession>A0A1G2SEH1</accession>
<organism evidence="2 3">
    <name type="scientific">Candidatus Yonathbacteria bacterium RIFCSPLOWO2_01_FULL_43_27</name>
    <dbReference type="NCBI Taxonomy" id="1802726"/>
    <lineage>
        <taxon>Bacteria</taxon>
        <taxon>Candidatus Yonathiibacteriota</taxon>
    </lineage>
</organism>
<keyword evidence="1" id="KW-0812">Transmembrane</keyword>
<proteinExistence type="predicted"/>
<comment type="caution">
    <text evidence="2">The sequence shown here is derived from an EMBL/GenBank/DDBJ whole genome shotgun (WGS) entry which is preliminary data.</text>
</comment>
<protein>
    <submittedName>
        <fullName evidence="2">Uncharacterized protein</fullName>
    </submittedName>
</protein>
<gene>
    <name evidence="2" type="ORF">A3B07_00360</name>
</gene>
<dbReference type="Proteomes" id="UP000178817">
    <property type="component" value="Unassembled WGS sequence"/>
</dbReference>
<evidence type="ECO:0000256" key="1">
    <source>
        <dbReference type="SAM" id="Phobius"/>
    </source>
</evidence>
<reference evidence="2 3" key="1">
    <citation type="journal article" date="2016" name="Nat. Commun.">
        <title>Thousands of microbial genomes shed light on interconnected biogeochemical processes in an aquifer system.</title>
        <authorList>
            <person name="Anantharaman K."/>
            <person name="Brown C.T."/>
            <person name="Hug L.A."/>
            <person name="Sharon I."/>
            <person name="Castelle C.J."/>
            <person name="Probst A.J."/>
            <person name="Thomas B.C."/>
            <person name="Singh A."/>
            <person name="Wilkins M.J."/>
            <person name="Karaoz U."/>
            <person name="Brodie E.L."/>
            <person name="Williams K.H."/>
            <person name="Hubbard S.S."/>
            <person name="Banfield J.F."/>
        </authorList>
    </citation>
    <scope>NUCLEOTIDE SEQUENCE [LARGE SCALE GENOMIC DNA]</scope>
</reference>
<feature type="transmembrane region" description="Helical" evidence="1">
    <location>
        <begin position="78"/>
        <end position="96"/>
    </location>
</feature>
<keyword evidence="1" id="KW-0472">Membrane</keyword>
<sequence length="97" mass="10608">MYKPLAGVLAQQKELEMEILSILTALTCFVFGLLGIIISLIELTKFVSATRKARALADTELMSPAVSRRMANAHLGEFFHVLSIAICLIFVSLLGVK</sequence>
<keyword evidence="1" id="KW-1133">Transmembrane helix</keyword>
<dbReference type="AlphaFoldDB" id="A0A1G2SEH1"/>
<evidence type="ECO:0000313" key="2">
    <source>
        <dbReference type="EMBL" id="OHA83208.1"/>
    </source>
</evidence>
<evidence type="ECO:0000313" key="3">
    <source>
        <dbReference type="Proteomes" id="UP000178817"/>
    </source>
</evidence>
<name>A0A1G2SEH1_9BACT</name>
<dbReference type="EMBL" id="MHUV01000001">
    <property type="protein sequence ID" value="OHA83208.1"/>
    <property type="molecule type" value="Genomic_DNA"/>
</dbReference>